<dbReference type="InterPro" id="IPR007018">
    <property type="entry name" value="Mediator_Med6"/>
</dbReference>
<dbReference type="Gene3D" id="3.10.450.580">
    <property type="entry name" value="Mediator complex, subunit Med6"/>
    <property type="match status" value="1"/>
</dbReference>
<keyword evidence="4 6" id="KW-0804">Transcription</keyword>
<comment type="subcellular location">
    <subcellularLocation>
        <location evidence="1 6">Nucleus</location>
    </subcellularLocation>
</comment>
<dbReference type="PANTHER" id="PTHR13104">
    <property type="entry name" value="MED-6-RELATED"/>
    <property type="match status" value="1"/>
</dbReference>
<comment type="function">
    <text evidence="6">Component of the Mediator complex, a coactivator involved in the regulated transcription of nearly all RNA polymerase II-dependent genes. Mediator functions as a bridge to convey information from gene-specific regulatory proteins to the basal RNA polymerase II transcription machinery. Mediator is recruited to promoters by direct interactions with regulatory proteins and serves as a scaffold for the assembly of a functional preinitiation complex with RNA polymerase II and the general transcription factors.</text>
</comment>
<dbReference type="GO" id="GO:0003712">
    <property type="term" value="F:transcription coregulator activity"/>
    <property type="evidence" value="ECO:0007669"/>
    <property type="project" value="InterPro"/>
</dbReference>
<evidence type="ECO:0000256" key="4">
    <source>
        <dbReference type="ARBA" id="ARBA00023163"/>
    </source>
</evidence>
<evidence type="ECO:0000256" key="6">
    <source>
        <dbReference type="RuleBase" id="RU364143"/>
    </source>
</evidence>
<comment type="subunit">
    <text evidence="6">Component of the Mediator complex.</text>
</comment>
<evidence type="ECO:0000256" key="5">
    <source>
        <dbReference type="ARBA" id="ARBA00023242"/>
    </source>
</evidence>
<name>A0AAD7XK35_9STRA</name>
<keyword evidence="5 6" id="KW-0539">Nucleus</keyword>
<keyword evidence="9" id="KW-1185">Reference proteome</keyword>
<dbReference type="GO" id="GO:0016592">
    <property type="term" value="C:mediator complex"/>
    <property type="evidence" value="ECO:0007669"/>
    <property type="project" value="InterPro"/>
</dbReference>
<feature type="region of interest" description="Disordered" evidence="7">
    <location>
        <begin position="94"/>
        <end position="136"/>
    </location>
</feature>
<dbReference type="GO" id="GO:0006357">
    <property type="term" value="P:regulation of transcription by RNA polymerase II"/>
    <property type="evidence" value="ECO:0007669"/>
    <property type="project" value="InterPro"/>
</dbReference>
<comment type="similarity">
    <text evidence="2 6">Belongs to the Mediator complex subunit 6 family.</text>
</comment>
<reference evidence="8" key="1">
    <citation type="submission" date="2023-01" db="EMBL/GenBank/DDBJ databases">
        <title>Metagenome sequencing of chrysophaentin producing Chrysophaeum taylorii.</title>
        <authorList>
            <person name="Davison J."/>
            <person name="Bewley C."/>
        </authorList>
    </citation>
    <scope>NUCLEOTIDE SEQUENCE</scope>
    <source>
        <strain evidence="8">NIES-1699</strain>
    </source>
</reference>
<protein>
    <recommendedName>
        <fullName evidence="6">Mediator of RNA polymerase II transcription subunit 6</fullName>
    </recommendedName>
    <alternativeName>
        <fullName evidence="6">Mediator complex subunit 6</fullName>
    </alternativeName>
</protein>
<evidence type="ECO:0000313" key="9">
    <source>
        <dbReference type="Proteomes" id="UP001230188"/>
    </source>
</evidence>
<keyword evidence="3 6" id="KW-0805">Transcription regulation</keyword>
<comment type="caution">
    <text evidence="8">The sequence shown here is derived from an EMBL/GenBank/DDBJ whole genome shotgun (WGS) entry which is preliminary data.</text>
</comment>
<sequence>MFCTHGEGAEFHLEGVLPHPSGRQAIVIKRRKRRSEHVSDVQAVYYILDGTIFQCPGILELVTSRLSKCAYHLEKGFDDIRAQCERQQLQKFKDDFNLGDDADTPLPTSEDQQQQQQQQQQQGVGGLEPLDAPMEL</sequence>
<evidence type="ECO:0000256" key="2">
    <source>
        <dbReference type="ARBA" id="ARBA00007526"/>
    </source>
</evidence>
<evidence type="ECO:0000313" key="8">
    <source>
        <dbReference type="EMBL" id="KAJ8602338.1"/>
    </source>
</evidence>
<dbReference type="Pfam" id="PF04934">
    <property type="entry name" value="Med6"/>
    <property type="match status" value="1"/>
</dbReference>
<dbReference type="InterPro" id="IPR038566">
    <property type="entry name" value="Mediator_Med6_sf"/>
</dbReference>
<feature type="compositionally biased region" description="Low complexity" evidence="7">
    <location>
        <begin position="112"/>
        <end position="122"/>
    </location>
</feature>
<evidence type="ECO:0000256" key="1">
    <source>
        <dbReference type="ARBA" id="ARBA00004123"/>
    </source>
</evidence>
<gene>
    <name evidence="6" type="primary">MED6</name>
    <name evidence="8" type="ORF">CTAYLR_004212</name>
</gene>
<dbReference type="AlphaFoldDB" id="A0AAD7XK35"/>
<evidence type="ECO:0000256" key="7">
    <source>
        <dbReference type="SAM" id="MobiDB-lite"/>
    </source>
</evidence>
<dbReference type="EMBL" id="JAQMWT010000381">
    <property type="protein sequence ID" value="KAJ8602338.1"/>
    <property type="molecule type" value="Genomic_DNA"/>
</dbReference>
<organism evidence="8 9">
    <name type="scientific">Chrysophaeum taylorii</name>
    <dbReference type="NCBI Taxonomy" id="2483200"/>
    <lineage>
        <taxon>Eukaryota</taxon>
        <taxon>Sar</taxon>
        <taxon>Stramenopiles</taxon>
        <taxon>Ochrophyta</taxon>
        <taxon>Pelagophyceae</taxon>
        <taxon>Pelagomonadales</taxon>
        <taxon>Pelagomonadaceae</taxon>
        <taxon>Chrysophaeum</taxon>
    </lineage>
</organism>
<dbReference type="Proteomes" id="UP001230188">
    <property type="component" value="Unassembled WGS sequence"/>
</dbReference>
<keyword evidence="6" id="KW-0010">Activator</keyword>
<proteinExistence type="inferred from homology"/>
<evidence type="ECO:0000256" key="3">
    <source>
        <dbReference type="ARBA" id="ARBA00023015"/>
    </source>
</evidence>
<accession>A0AAD7XK35</accession>